<feature type="domain" description="Aminoglycoside phosphotransferase" evidence="1">
    <location>
        <begin position="32"/>
        <end position="262"/>
    </location>
</feature>
<dbReference type="Gene3D" id="3.30.200.20">
    <property type="entry name" value="Phosphorylase Kinase, domain 1"/>
    <property type="match status" value="1"/>
</dbReference>
<proteinExistence type="predicted"/>
<dbReference type="PANTHER" id="PTHR21310">
    <property type="entry name" value="AMINOGLYCOSIDE PHOSPHOTRANSFERASE-RELATED-RELATED"/>
    <property type="match status" value="1"/>
</dbReference>
<dbReference type="SUPFAM" id="SSF56112">
    <property type="entry name" value="Protein kinase-like (PK-like)"/>
    <property type="match status" value="1"/>
</dbReference>
<evidence type="ECO:0000313" key="2">
    <source>
        <dbReference type="EMBL" id="QER89593.1"/>
    </source>
</evidence>
<keyword evidence="3" id="KW-1185">Reference proteome</keyword>
<protein>
    <submittedName>
        <fullName evidence="2">Aminoglycoside phosphotransferase family protein</fullName>
    </submittedName>
</protein>
<evidence type="ECO:0000313" key="3">
    <source>
        <dbReference type="Proteomes" id="UP000324308"/>
    </source>
</evidence>
<dbReference type="InterPro" id="IPR002575">
    <property type="entry name" value="Aminoglycoside_PTrfase"/>
</dbReference>
<dbReference type="Proteomes" id="UP000324308">
    <property type="component" value="Chromosome"/>
</dbReference>
<dbReference type="Gene3D" id="3.90.1200.10">
    <property type="match status" value="1"/>
</dbReference>
<dbReference type="RefSeq" id="WP_150156997.1">
    <property type="nucleotide sequence ID" value="NZ_CP043959.1"/>
</dbReference>
<dbReference type="PANTHER" id="PTHR21310:SF42">
    <property type="entry name" value="BIFUNCTIONAL AAC_APH"/>
    <property type="match status" value="1"/>
</dbReference>
<accession>A0ABX5ZYW4</accession>
<dbReference type="InterPro" id="IPR011009">
    <property type="entry name" value="Kinase-like_dom_sf"/>
</dbReference>
<name>A0ABX5ZYW4_STRTE</name>
<sequence length="330" mass="36096">MTLHENEIPVDEAFVRSLLREQRPEWAGLPLAPAGAGTDNTMYRLGDDLVVRLPRTADGAPSLRKEQEWLPRLAPHLPCPVPEPVHAGAPTDAYPVPWSVHRWIDGEEPGPDTVRDWAAFGAGLAAVVRDLHRVDLMGATRADGLSWYRGGSLVPCDEWVGTSLDACRTLAGLDLDIDTLERLWLAALELPEPSGPHVWLHGDLRPANLLARDGAFHAVIDFGALSVGHPDAEHAPVWDLPPEARRAYWDTLSLDDLTWLRARAWAIAVGVAGIPYYWHTFPSFAAECRSRLRAILTDAATRRPDTSACRADAVDPFPGAVAAGDDRLTP</sequence>
<dbReference type="Pfam" id="PF01636">
    <property type="entry name" value="APH"/>
    <property type="match status" value="1"/>
</dbReference>
<evidence type="ECO:0000259" key="1">
    <source>
        <dbReference type="Pfam" id="PF01636"/>
    </source>
</evidence>
<gene>
    <name evidence="2" type="ORF">F3L20_30310</name>
</gene>
<reference evidence="2 3" key="1">
    <citation type="submission" date="2019-09" db="EMBL/GenBank/DDBJ databases">
        <title>Draft genome sequence of the Ebosin-producing strain Streptomyces sp. 139.</title>
        <authorList>
            <person name="Ai L."/>
            <person name="Geng M."/>
            <person name="Ma M."/>
            <person name="Bai L."/>
        </authorList>
    </citation>
    <scope>NUCLEOTIDE SEQUENCE [LARGE SCALE GENOMIC DNA]</scope>
    <source>
        <strain evidence="2 3">139</strain>
    </source>
</reference>
<dbReference type="InterPro" id="IPR051678">
    <property type="entry name" value="AGP_Transferase"/>
</dbReference>
<dbReference type="EMBL" id="CP043959">
    <property type="protein sequence ID" value="QER89593.1"/>
    <property type="molecule type" value="Genomic_DNA"/>
</dbReference>
<dbReference type="CDD" id="cd05155">
    <property type="entry name" value="APH_ChoK_like_1"/>
    <property type="match status" value="1"/>
</dbReference>
<organism evidence="2 3">
    <name type="scientific">Streptomyces tendae</name>
    <dbReference type="NCBI Taxonomy" id="1932"/>
    <lineage>
        <taxon>Bacteria</taxon>
        <taxon>Bacillati</taxon>
        <taxon>Actinomycetota</taxon>
        <taxon>Actinomycetes</taxon>
        <taxon>Kitasatosporales</taxon>
        <taxon>Streptomycetaceae</taxon>
        <taxon>Streptomyces</taxon>
    </lineage>
</organism>